<evidence type="ECO:0000259" key="14">
    <source>
        <dbReference type="PROSITE" id="PS50089"/>
    </source>
</evidence>
<feature type="compositionally biased region" description="Pro residues" evidence="13">
    <location>
        <begin position="17"/>
        <end position="30"/>
    </location>
</feature>
<feature type="domain" description="RING-type" evidence="14">
    <location>
        <begin position="287"/>
        <end position="326"/>
    </location>
</feature>
<dbReference type="PROSITE" id="PS50089">
    <property type="entry name" value="ZF_RING_2"/>
    <property type="match status" value="1"/>
</dbReference>
<accession>A9NRJ5</accession>
<dbReference type="EMBL" id="EF083923">
    <property type="protein sequence ID" value="ABK23256.1"/>
    <property type="molecule type" value="mRNA"/>
</dbReference>
<evidence type="ECO:0000256" key="7">
    <source>
        <dbReference type="ARBA" id="ARBA00022771"/>
    </source>
</evidence>
<keyword evidence="5" id="KW-0519">Myristate</keyword>
<dbReference type="GO" id="GO:0008270">
    <property type="term" value="F:zinc ion binding"/>
    <property type="evidence" value="ECO:0007669"/>
    <property type="project" value="UniProtKB-KW"/>
</dbReference>
<reference evidence="15" key="1">
    <citation type="journal article" date="2008" name="BMC Genomics">
        <title>A conifer genomics resource of 200,000 spruce (Picea spp.) ESTs and 6,464 high-quality, sequence-finished full-length cDNAs for Sitka spruce (Picea sitchensis).</title>
        <authorList>
            <person name="Ralph S.G."/>
            <person name="Chun H.J."/>
            <person name="Kolosova N."/>
            <person name="Cooper D."/>
            <person name="Oddy C."/>
            <person name="Ritland C.E."/>
            <person name="Kirkpatrick R."/>
            <person name="Moore R."/>
            <person name="Barber S."/>
            <person name="Holt R.A."/>
            <person name="Jones S.J."/>
            <person name="Marra M.A."/>
            <person name="Douglas C.J."/>
            <person name="Ritland K."/>
            <person name="Bohlmann J."/>
        </authorList>
    </citation>
    <scope>NUCLEOTIDE SEQUENCE</scope>
    <source>
        <tissue evidence="15">Green portion of the leader tissue</tissue>
    </source>
</reference>
<comment type="pathway">
    <text evidence="2">Protein modification; protein ubiquitination.</text>
</comment>
<dbReference type="SUPFAM" id="SSF57850">
    <property type="entry name" value="RING/U-box"/>
    <property type="match status" value="1"/>
</dbReference>
<comment type="similarity">
    <text evidence="11">Belongs to the RING-type zinc finger family. LOG2 subfamily.</text>
</comment>
<feature type="compositionally biased region" description="Polar residues" evidence="13">
    <location>
        <begin position="1"/>
        <end position="16"/>
    </location>
</feature>
<evidence type="ECO:0000256" key="8">
    <source>
        <dbReference type="ARBA" id="ARBA00022786"/>
    </source>
</evidence>
<protein>
    <recommendedName>
        <fullName evidence="3">RING-type E3 ubiquitin transferase</fullName>
        <ecNumber evidence="3">2.3.2.27</ecNumber>
    </recommendedName>
</protein>
<evidence type="ECO:0000256" key="12">
    <source>
        <dbReference type="PROSITE-ProRule" id="PRU00175"/>
    </source>
</evidence>
<dbReference type="Pfam" id="PF26192">
    <property type="entry name" value="RNF157-like_N"/>
    <property type="match status" value="1"/>
</dbReference>
<keyword evidence="4" id="KW-0808">Transferase</keyword>
<evidence type="ECO:0000256" key="3">
    <source>
        <dbReference type="ARBA" id="ARBA00012483"/>
    </source>
</evidence>
<evidence type="ECO:0000256" key="2">
    <source>
        <dbReference type="ARBA" id="ARBA00004906"/>
    </source>
</evidence>
<comment type="catalytic activity">
    <reaction evidence="1">
        <text>S-ubiquitinyl-[E2 ubiquitin-conjugating enzyme]-L-cysteine + [acceptor protein]-L-lysine = [E2 ubiquitin-conjugating enzyme]-L-cysteine + N(6)-ubiquitinyl-[acceptor protein]-L-lysine.</text>
        <dbReference type="EC" id="2.3.2.27"/>
    </reaction>
</comment>
<feature type="region of interest" description="Disordered" evidence="13">
    <location>
        <begin position="1"/>
        <end position="30"/>
    </location>
</feature>
<dbReference type="EC" id="2.3.2.27" evidence="3"/>
<dbReference type="SMART" id="SM00184">
    <property type="entry name" value="RING"/>
    <property type="match status" value="1"/>
</dbReference>
<evidence type="ECO:0000256" key="6">
    <source>
        <dbReference type="ARBA" id="ARBA00022723"/>
    </source>
</evidence>
<dbReference type="InterPro" id="IPR001841">
    <property type="entry name" value="Znf_RING"/>
</dbReference>
<evidence type="ECO:0000256" key="1">
    <source>
        <dbReference type="ARBA" id="ARBA00000900"/>
    </source>
</evidence>
<dbReference type="FunFam" id="3.30.40.10:FF:000115">
    <property type="entry name" value="probable E3 ubiquitin-protein ligase LOG2"/>
    <property type="match status" value="1"/>
</dbReference>
<keyword evidence="6" id="KW-0479">Metal-binding</keyword>
<dbReference type="PANTHER" id="PTHR22996:SF0">
    <property type="entry name" value="RE60872P-RELATED"/>
    <property type="match status" value="1"/>
</dbReference>
<dbReference type="InterPro" id="IPR045195">
    <property type="entry name" value="LOG2-like_mRING_C3HC5"/>
</dbReference>
<dbReference type="InterPro" id="IPR045194">
    <property type="entry name" value="MGRN1/RNF157-like"/>
</dbReference>
<dbReference type="CDD" id="cd16789">
    <property type="entry name" value="mRING-HC-C3HC5_MGRN1-like"/>
    <property type="match status" value="1"/>
</dbReference>
<evidence type="ECO:0000256" key="4">
    <source>
        <dbReference type="ARBA" id="ARBA00022679"/>
    </source>
</evidence>
<evidence type="ECO:0000256" key="10">
    <source>
        <dbReference type="ARBA" id="ARBA00023288"/>
    </source>
</evidence>
<dbReference type="GO" id="GO:0061630">
    <property type="term" value="F:ubiquitin protein ligase activity"/>
    <property type="evidence" value="ECO:0007669"/>
    <property type="project" value="UniProtKB-EC"/>
</dbReference>
<keyword evidence="7 12" id="KW-0863">Zinc-finger</keyword>
<sequence length="342" mass="37977">MGTVFSNRRGRTNNPNDHPPPPPPPPPPPAAQLVGYGGYVLAYPIQPQSHYHASRLHPNSFDPQAHFPRGSSWSHGCMGPPPLLPPVEPQKVVTIRNEANLKKETLKLERDEENPDRLLVAFTFDATVPGSISIFFFAKEGPNCGLTSLKEDIIKPVRVSFEKGMGQNFRQPTGTGIDLSVFDDKDLSKEGPDEEFPIAVRADASSTSNSVDIPYTASEEIGSPLPKTVNCQITQAVIGKKDNGEYNVRVVRQILWVNGIRYELQEIYGIGNSVGTDFYDNDPGKECVICMSEPRDTMILPCRHMCLCSGCAKVLRFQTKRCPICRQSVERLLEMKVNRNED</sequence>
<evidence type="ECO:0000256" key="5">
    <source>
        <dbReference type="ARBA" id="ARBA00022707"/>
    </source>
</evidence>
<dbReference type="GO" id="GO:0016567">
    <property type="term" value="P:protein ubiquitination"/>
    <property type="evidence" value="ECO:0007669"/>
    <property type="project" value="TreeGrafter"/>
</dbReference>
<dbReference type="InterPro" id="IPR058981">
    <property type="entry name" value="MGRN1/RNF157-like_N"/>
</dbReference>
<name>A9NRJ5_PICSI</name>
<dbReference type="InterPro" id="IPR013083">
    <property type="entry name" value="Znf_RING/FYVE/PHD"/>
</dbReference>
<dbReference type="PANTHER" id="PTHR22996">
    <property type="entry name" value="MAHOGUNIN"/>
    <property type="match status" value="1"/>
</dbReference>
<evidence type="ECO:0000313" key="15">
    <source>
        <dbReference type="EMBL" id="ABK23256.1"/>
    </source>
</evidence>
<dbReference type="Pfam" id="PF13920">
    <property type="entry name" value="zf-C3HC4_3"/>
    <property type="match status" value="1"/>
</dbReference>
<proteinExistence type="evidence at transcript level"/>
<keyword evidence="9" id="KW-0862">Zinc</keyword>
<evidence type="ECO:0000256" key="9">
    <source>
        <dbReference type="ARBA" id="ARBA00022833"/>
    </source>
</evidence>
<organism evidence="15">
    <name type="scientific">Picea sitchensis</name>
    <name type="common">Sitka spruce</name>
    <name type="synonym">Pinus sitchensis</name>
    <dbReference type="NCBI Taxonomy" id="3332"/>
    <lineage>
        <taxon>Eukaryota</taxon>
        <taxon>Viridiplantae</taxon>
        <taxon>Streptophyta</taxon>
        <taxon>Embryophyta</taxon>
        <taxon>Tracheophyta</taxon>
        <taxon>Spermatophyta</taxon>
        <taxon>Pinopsida</taxon>
        <taxon>Pinidae</taxon>
        <taxon>Conifers I</taxon>
        <taxon>Pinales</taxon>
        <taxon>Pinaceae</taxon>
        <taxon>Picea</taxon>
    </lineage>
</organism>
<evidence type="ECO:0000256" key="11">
    <source>
        <dbReference type="ARBA" id="ARBA00025721"/>
    </source>
</evidence>
<dbReference type="Gene3D" id="3.30.40.10">
    <property type="entry name" value="Zinc/RING finger domain, C3HC4 (zinc finger)"/>
    <property type="match status" value="1"/>
</dbReference>
<keyword evidence="10" id="KW-0449">Lipoprotein</keyword>
<dbReference type="AlphaFoldDB" id="A9NRJ5"/>
<keyword evidence="8" id="KW-0833">Ubl conjugation pathway</keyword>
<evidence type="ECO:0000256" key="13">
    <source>
        <dbReference type="SAM" id="MobiDB-lite"/>
    </source>
</evidence>